<evidence type="ECO:0000313" key="6">
    <source>
        <dbReference type="EMBL" id="VAW67442.1"/>
    </source>
</evidence>
<dbReference type="Pfam" id="PF03942">
    <property type="entry name" value="DTW"/>
    <property type="match status" value="1"/>
</dbReference>
<sequence>MNLILLTHSREIQKPSNTGKLVQAVITQCKTIIWQRTQADESLLQLIQAGNTALIYPAEDTPCEAAELHHFEHFIIIDSTWQEARKIYNRSPYLQKLPRIQLFSKPSVYNLRRNQITGGLCTAECAIELLHAAQNSAQASELERAFHAFLTR</sequence>
<keyword evidence="3" id="KW-0949">S-adenosyl-L-methionine</keyword>
<dbReference type="GO" id="GO:0016432">
    <property type="term" value="F:tRNA-uridine aminocarboxypropyltransferase activity"/>
    <property type="evidence" value="ECO:0007669"/>
    <property type="project" value="UniProtKB-EC"/>
</dbReference>
<proteinExistence type="predicted"/>
<accession>A0A3B0XWE0</accession>
<reference evidence="6" key="1">
    <citation type="submission" date="2018-06" db="EMBL/GenBank/DDBJ databases">
        <authorList>
            <person name="Zhirakovskaya E."/>
        </authorList>
    </citation>
    <scope>NUCLEOTIDE SEQUENCE</scope>
</reference>
<feature type="domain" description="DTW" evidence="5">
    <location>
        <begin position="1"/>
        <end position="151"/>
    </location>
</feature>
<evidence type="ECO:0000259" key="5">
    <source>
        <dbReference type="SMART" id="SM01144"/>
    </source>
</evidence>
<dbReference type="PANTHER" id="PTHR21392">
    <property type="entry name" value="TRNA-URIDINE AMINOCARBOXYPROPYLTRANSFERASE 2"/>
    <property type="match status" value="1"/>
</dbReference>
<dbReference type="EMBL" id="UOFI01000098">
    <property type="protein sequence ID" value="VAW67442.1"/>
    <property type="molecule type" value="Genomic_DNA"/>
</dbReference>
<gene>
    <name evidence="6" type="ORF">MNBD_GAMMA09-2757</name>
</gene>
<evidence type="ECO:0000256" key="1">
    <source>
        <dbReference type="ARBA" id="ARBA00012386"/>
    </source>
</evidence>
<keyword evidence="4" id="KW-0819">tRNA processing</keyword>
<organism evidence="6">
    <name type="scientific">hydrothermal vent metagenome</name>
    <dbReference type="NCBI Taxonomy" id="652676"/>
    <lineage>
        <taxon>unclassified sequences</taxon>
        <taxon>metagenomes</taxon>
        <taxon>ecological metagenomes</taxon>
    </lineage>
</organism>
<dbReference type="GO" id="GO:0008033">
    <property type="term" value="P:tRNA processing"/>
    <property type="evidence" value="ECO:0007669"/>
    <property type="project" value="UniProtKB-KW"/>
</dbReference>
<dbReference type="PANTHER" id="PTHR21392:SF1">
    <property type="entry name" value="TRNA-URIDINE AMINOCARBOXYPROPYLTRANSFERASE"/>
    <property type="match status" value="1"/>
</dbReference>
<dbReference type="AlphaFoldDB" id="A0A3B0XWE0"/>
<evidence type="ECO:0000256" key="2">
    <source>
        <dbReference type="ARBA" id="ARBA00022679"/>
    </source>
</evidence>
<dbReference type="InterPro" id="IPR039262">
    <property type="entry name" value="DTWD2/TAPT"/>
</dbReference>
<name>A0A3B0XWE0_9ZZZZ</name>
<keyword evidence="2" id="KW-0808">Transferase</keyword>
<dbReference type="EC" id="2.5.1.25" evidence="1"/>
<dbReference type="SMART" id="SM01144">
    <property type="entry name" value="DTW"/>
    <property type="match status" value="1"/>
</dbReference>
<evidence type="ECO:0000256" key="4">
    <source>
        <dbReference type="ARBA" id="ARBA00022694"/>
    </source>
</evidence>
<evidence type="ECO:0000256" key="3">
    <source>
        <dbReference type="ARBA" id="ARBA00022691"/>
    </source>
</evidence>
<protein>
    <recommendedName>
        <fullName evidence="1">tRNA-uridine aminocarboxypropyltransferase</fullName>
        <ecNumber evidence="1">2.5.1.25</ecNumber>
    </recommendedName>
</protein>
<dbReference type="InterPro" id="IPR005636">
    <property type="entry name" value="DTW"/>
</dbReference>